<dbReference type="AlphaFoldDB" id="A0AAD9M8J9"/>
<dbReference type="Proteomes" id="UP001217918">
    <property type="component" value="Unassembled WGS sequence"/>
</dbReference>
<comment type="caution">
    <text evidence="1">The sequence shown here is derived from an EMBL/GenBank/DDBJ whole genome shotgun (WGS) entry which is preliminary data.</text>
</comment>
<dbReference type="EMBL" id="JAQQPM010000002">
    <property type="protein sequence ID" value="KAK2068249.1"/>
    <property type="molecule type" value="Genomic_DNA"/>
</dbReference>
<evidence type="ECO:0000313" key="2">
    <source>
        <dbReference type="Proteomes" id="UP001217918"/>
    </source>
</evidence>
<name>A0AAD9M8J9_9PEZI</name>
<protein>
    <submittedName>
        <fullName evidence="1">Uncharacterized protein</fullName>
    </submittedName>
</protein>
<accession>A0AAD9M8J9</accession>
<sequence>MRPAILLPLPIELTQFPHSTPRAPPLRPLALHVCTIIGSFGEGCPRAIDASCLPDQMSEVCQRPRTN</sequence>
<organism evidence="1 2">
    <name type="scientific">Phyllachora maydis</name>
    <dbReference type="NCBI Taxonomy" id="1825666"/>
    <lineage>
        <taxon>Eukaryota</taxon>
        <taxon>Fungi</taxon>
        <taxon>Dikarya</taxon>
        <taxon>Ascomycota</taxon>
        <taxon>Pezizomycotina</taxon>
        <taxon>Sordariomycetes</taxon>
        <taxon>Sordariomycetidae</taxon>
        <taxon>Phyllachorales</taxon>
        <taxon>Phyllachoraceae</taxon>
        <taxon>Phyllachora</taxon>
    </lineage>
</organism>
<keyword evidence="2" id="KW-1185">Reference proteome</keyword>
<evidence type="ECO:0000313" key="1">
    <source>
        <dbReference type="EMBL" id="KAK2068249.1"/>
    </source>
</evidence>
<proteinExistence type="predicted"/>
<reference evidence="1" key="1">
    <citation type="journal article" date="2023" name="Mol. Plant Microbe Interact.">
        <title>Elucidating the Obligate Nature and Biological Capacity of an Invasive Fungal Corn Pathogen.</title>
        <authorList>
            <person name="MacCready J.S."/>
            <person name="Roggenkamp E.M."/>
            <person name="Gdanetz K."/>
            <person name="Chilvers M.I."/>
        </authorList>
    </citation>
    <scope>NUCLEOTIDE SEQUENCE</scope>
    <source>
        <strain evidence="1">PM02</strain>
    </source>
</reference>
<gene>
    <name evidence="1" type="ORF">P8C59_002899</name>
</gene>